<keyword evidence="3 6" id="KW-1133">Transmembrane helix</keyword>
<evidence type="ECO:0000259" key="7">
    <source>
        <dbReference type="Pfam" id="PF00635"/>
    </source>
</evidence>
<dbReference type="InterPro" id="IPR008962">
    <property type="entry name" value="PapD-like_sf"/>
</dbReference>
<evidence type="ECO:0000256" key="3">
    <source>
        <dbReference type="ARBA" id="ARBA00022989"/>
    </source>
</evidence>
<evidence type="ECO:0000313" key="9">
    <source>
        <dbReference type="Proteomes" id="UP001286313"/>
    </source>
</evidence>
<organism evidence="8 9">
    <name type="scientific">Petrolisthes cinctipes</name>
    <name type="common">Flat porcelain crab</name>
    <dbReference type="NCBI Taxonomy" id="88211"/>
    <lineage>
        <taxon>Eukaryota</taxon>
        <taxon>Metazoa</taxon>
        <taxon>Ecdysozoa</taxon>
        <taxon>Arthropoda</taxon>
        <taxon>Crustacea</taxon>
        <taxon>Multicrustacea</taxon>
        <taxon>Malacostraca</taxon>
        <taxon>Eumalacostraca</taxon>
        <taxon>Eucarida</taxon>
        <taxon>Decapoda</taxon>
        <taxon>Pleocyemata</taxon>
        <taxon>Anomura</taxon>
        <taxon>Galatheoidea</taxon>
        <taxon>Porcellanidae</taxon>
        <taxon>Petrolisthes</taxon>
    </lineage>
</organism>
<name>A0AAE1FTK8_PETCI</name>
<comment type="subcellular location">
    <subcellularLocation>
        <location evidence="1">Membrane</location>
        <topology evidence="1">Multi-pass membrane protein</topology>
    </subcellularLocation>
</comment>
<dbReference type="PANTHER" id="PTHR34441">
    <property type="entry name" value="MOTILE SPERM DOMAIN-CONTAINING PROTEIN 1"/>
    <property type="match status" value="1"/>
</dbReference>
<accession>A0AAE1FTK8</accession>
<dbReference type="Gene3D" id="2.60.40.10">
    <property type="entry name" value="Immunoglobulins"/>
    <property type="match status" value="1"/>
</dbReference>
<comment type="caution">
    <text evidence="8">The sequence shown here is derived from an EMBL/GenBank/DDBJ whole genome shotgun (WGS) entry which is preliminary data.</text>
</comment>
<gene>
    <name evidence="8" type="ORF">Pcinc_015788</name>
</gene>
<reference evidence="8" key="1">
    <citation type="submission" date="2023-10" db="EMBL/GenBank/DDBJ databases">
        <title>Genome assemblies of two species of porcelain crab, Petrolisthes cinctipes and Petrolisthes manimaculis (Anomura: Porcellanidae).</title>
        <authorList>
            <person name="Angst P."/>
        </authorList>
    </citation>
    <scope>NUCLEOTIDE SEQUENCE</scope>
    <source>
        <strain evidence="8">PB745_01</strain>
        <tissue evidence="8">Gill</tissue>
    </source>
</reference>
<dbReference type="GO" id="GO:0005737">
    <property type="term" value="C:cytoplasm"/>
    <property type="evidence" value="ECO:0007669"/>
    <property type="project" value="TreeGrafter"/>
</dbReference>
<evidence type="ECO:0000256" key="2">
    <source>
        <dbReference type="ARBA" id="ARBA00022692"/>
    </source>
</evidence>
<evidence type="ECO:0000256" key="5">
    <source>
        <dbReference type="SAM" id="MobiDB-lite"/>
    </source>
</evidence>
<dbReference type="SUPFAM" id="SSF49354">
    <property type="entry name" value="PapD-like"/>
    <property type="match status" value="1"/>
</dbReference>
<evidence type="ECO:0000256" key="6">
    <source>
        <dbReference type="SAM" id="Phobius"/>
    </source>
</evidence>
<keyword evidence="2 6" id="KW-0812">Transmembrane</keyword>
<proteinExistence type="predicted"/>
<dbReference type="AlphaFoldDB" id="A0AAE1FTK8"/>
<feature type="compositionally biased region" description="Polar residues" evidence="5">
    <location>
        <begin position="168"/>
        <end position="196"/>
    </location>
</feature>
<evidence type="ECO:0000256" key="1">
    <source>
        <dbReference type="ARBA" id="ARBA00004141"/>
    </source>
</evidence>
<dbReference type="EMBL" id="JAWQEG010001411">
    <property type="protein sequence ID" value="KAK3879664.1"/>
    <property type="molecule type" value="Genomic_DNA"/>
</dbReference>
<dbReference type="GO" id="GO:0016020">
    <property type="term" value="C:membrane"/>
    <property type="evidence" value="ECO:0007669"/>
    <property type="project" value="UniProtKB-SubCell"/>
</dbReference>
<feature type="region of interest" description="Disordered" evidence="5">
    <location>
        <begin position="162"/>
        <end position="197"/>
    </location>
</feature>
<sequence>MADADGMFVTRNQPRELSKSSLNKKDDKPQEKVHIKKLRLRQGNVVMQQSSSLDGKLPVFVFPQALTFYAGDHTTHKQILTLYNPYEFRIQYSVLCNNPSCFTVDQPKGFIRAKNSVDMIVTRTNVNVAEASERDRFRIAISEDGSRLVIGKKDVPAVLVKGVPEPRSSGSDSDQFQSVRAPSSHTGAPPSLTTHPITAYEGTRGPSLLLVGGAVICLAGLLLPTQGEGVPTTLPAYLHLHANVKIVLAYALGLLTYAILRPT</sequence>
<feature type="compositionally biased region" description="Basic and acidic residues" evidence="5">
    <location>
        <begin position="13"/>
        <end position="32"/>
    </location>
</feature>
<dbReference type="InterPro" id="IPR000535">
    <property type="entry name" value="MSP_dom"/>
</dbReference>
<feature type="region of interest" description="Disordered" evidence="5">
    <location>
        <begin position="1"/>
        <end position="32"/>
    </location>
</feature>
<evidence type="ECO:0000256" key="4">
    <source>
        <dbReference type="ARBA" id="ARBA00023136"/>
    </source>
</evidence>
<dbReference type="InterPro" id="IPR013783">
    <property type="entry name" value="Ig-like_fold"/>
</dbReference>
<dbReference type="InterPro" id="IPR039283">
    <property type="entry name" value="MOSPD1/3"/>
</dbReference>
<protein>
    <recommendedName>
        <fullName evidence="7">MSP domain-containing protein</fullName>
    </recommendedName>
</protein>
<dbReference type="Pfam" id="PF00635">
    <property type="entry name" value="Motile_Sperm"/>
    <property type="match status" value="1"/>
</dbReference>
<keyword evidence="9" id="KW-1185">Reference proteome</keyword>
<keyword evidence="4 6" id="KW-0472">Membrane</keyword>
<dbReference type="PANTHER" id="PTHR34441:SF1">
    <property type="entry name" value="MOTILE SPERM DOMAIN-CONTAINING 1"/>
    <property type="match status" value="1"/>
</dbReference>
<dbReference type="Proteomes" id="UP001286313">
    <property type="component" value="Unassembled WGS sequence"/>
</dbReference>
<feature type="transmembrane region" description="Helical" evidence="6">
    <location>
        <begin position="236"/>
        <end position="260"/>
    </location>
</feature>
<feature type="domain" description="MSP" evidence="7">
    <location>
        <begin position="59"/>
        <end position="143"/>
    </location>
</feature>
<feature type="transmembrane region" description="Helical" evidence="6">
    <location>
        <begin position="207"/>
        <end position="224"/>
    </location>
</feature>
<evidence type="ECO:0000313" key="8">
    <source>
        <dbReference type="EMBL" id="KAK3879664.1"/>
    </source>
</evidence>